<dbReference type="Gene3D" id="2.40.10.10">
    <property type="entry name" value="Trypsin-like serine proteases"/>
    <property type="match status" value="1"/>
</dbReference>
<dbReference type="InterPro" id="IPR001314">
    <property type="entry name" value="Peptidase_S1A"/>
</dbReference>
<evidence type="ECO:0000256" key="6">
    <source>
        <dbReference type="ARBA" id="ARBA00023157"/>
    </source>
</evidence>
<evidence type="ECO:0000256" key="1">
    <source>
        <dbReference type="ARBA" id="ARBA00004613"/>
    </source>
</evidence>
<dbReference type="SUPFAM" id="SSF49854">
    <property type="entry name" value="Spermadhesin, CUB domain"/>
    <property type="match status" value="1"/>
</dbReference>
<comment type="subcellular location">
    <subcellularLocation>
        <location evidence="1">Secreted</location>
    </subcellularLocation>
</comment>
<feature type="chain" id="PRO_5043429173" description="Venom serine protease 34" evidence="9">
    <location>
        <begin position="23"/>
        <end position="405"/>
    </location>
</feature>
<keyword evidence="9" id="KW-0732">Signal</keyword>
<evidence type="ECO:0000256" key="5">
    <source>
        <dbReference type="ARBA" id="ARBA00022825"/>
    </source>
</evidence>
<evidence type="ECO:0008006" key="14">
    <source>
        <dbReference type="Google" id="ProtNLM"/>
    </source>
</evidence>
<reference evidence="12 13" key="1">
    <citation type="journal article" date="2023" name="Insect Mol. Biol.">
        <title>Genome sequencing provides insights into the evolution of gene families encoding plant cell wall-degrading enzymes in longhorned beetles.</title>
        <authorList>
            <person name="Shin N.R."/>
            <person name="Okamura Y."/>
            <person name="Kirsch R."/>
            <person name="Pauchet Y."/>
        </authorList>
    </citation>
    <scope>NUCLEOTIDE SEQUENCE [LARGE SCALE GENOMIC DNA]</scope>
    <source>
        <strain evidence="12">EAD_L_NR</strain>
    </source>
</reference>
<dbReference type="SUPFAM" id="SSF50494">
    <property type="entry name" value="Trypsin-like serine proteases"/>
    <property type="match status" value="1"/>
</dbReference>
<dbReference type="PROSITE" id="PS01180">
    <property type="entry name" value="CUB"/>
    <property type="match status" value="1"/>
</dbReference>
<keyword evidence="13" id="KW-1185">Reference proteome</keyword>
<dbReference type="EMBL" id="JANEYG010000003">
    <property type="protein sequence ID" value="KAJ8924103.1"/>
    <property type="molecule type" value="Genomic_DNA"/>
</dbReference>
<evidence type="ECO:0000256" key="3">
    <source>
        <dbReference type="ARBA" id="ARBA00022670"/>
    </source>
</evidence>
<dbReference type="InterPro" id="IPR035914">
    <property type="entry name" value="Sperma_CUB_dom_sf"/>
</dbReference>
<feature type="signal peptide" evidence="9">
    <location>
        <begin position="1"/>
        <end position="22"/>
    </location>
</feature>
<dbReference type="InterPro" id="IPR000859">
    <property type="entry name" value="CUB_dom"/>
</dbReference>
<evidence type="ECO:0000256" key="7">
    <source>
        <dbReference type="ARBA" id="ARBA00024195"/>
    </source>
</evidence>
<gene>
    <name evidence="12" type="ORF">NQ315_006885</name>
</gene>
<dbReference type="Pfam" id="PF00431">
    <property type="entry name" value="CUB"/>
    <property type="match status" value="1"/>
</dbReference>
<dbReference type="InterPro" id="IPR009003">
    <property type="entry name" value="Peptidase_S1_PA"/>
</dbReference>
<name>A0AAV8WBZ7_9CUCU</name>
<evidence type="ECO:0000259" key="10">
    <source>
        <dbReference type="PROSITE" id="PS01180"/>
    </source>
</evidence>
<proteinExistence type="inferred from homology"/>
<keyword evidence="3" id="KW-0645">Protease</keyword>
<dbReference type="Gene3D" id="2.60.120.290">
    <property type="entry name" value="Spermadhesin, CUB domain"/>
    <property type="match status" value="1"/>
</dbReference>
<dbReference type="PROSITE" id="PS50240">
    <property type="entry name" value="TRYPSIN_DOM"/>
    <property type="match status" value="1"/>
</dbReference>
<keyword evidence="6" id="KW-1015">Disulfide bond</keyword>
<dbReference type="FunFam" id="2.40.10.10:FF:000015">
    <property type="entry name" value="Atrial natriuretic peptide-converting enzyme"/>
    <property type="match status" value="1"/>
</dbReference>
<sequence length="405" mass="43497">SSKFAVMALASIINFFMPVSMAIDANCDFYQSMILGQTYYIYNEEYPSSYGPSTSCRWKGTSEPSTRIVISCEDIALPSSTSCSGDRLAISLSGDDNFSDARNYCGTGTLSLVSNGNAITVGLFSTSNSAGGRFVCTLTAIQDSDSTTTETPNICDCGWKQQTRIVGGEETGVNEFPSMAGLIDLLTREVYCGSSIISTRYVLSAAHCVYNKQANNIAVLVGDHNISSGLDTSTAALYTVSVFEVHPNYNSVTKANDIAILQTTTVITFSTYVGPVCLPFRYSSVDFYGQSVTALGWGQTEFSGPTSDVLLEVNLTVISNTECSAHYSLITGDQLCTYSPGKDACQSDSGGPLMWFDTSTRRLQLVGIISYGLACATETPGVNTRVTSYLSWIVSRTSDVTYCIK</sequence>
<feature type="domain" description="CUB" evidence="10">
    <location>
        <begin position="27"/>
        <end position="141"/>
    </location>
</feature>
<keyword evidence="2" id="KW-0964">Secreted</keyword>
<feature type="non-terminal residue" evidence="12">
    <location>
        <position position="1"/>
    </location>
</feature>
<evidence type="ECO:0000313" key="13">
    <source>
        <dbReference type="Proteomes" id="UP001159042"/>
    </source>
</evidence>
<dbReference type="InterPro" id="IPR001254">
    <property type="entry name" value="Trypsin_dom"/>
</dbReference>
<dbReference type="InterPro" id="IPR018114">
    <property type="entry name" value="TRYPSIN_HIS"/>
</dbReference>
<comment type="similarity">
    <text evidence="7">Belongs to the peptidase S1 family. CLIP subfamily.</text>
</comment>
<protein>
    <recommendedName>
        <fullName evidence="14">Venom serine protease 34</fullName>
    </recommendedName>
</protein>
<accession>A0AAV8WBZ7</accession>
<evidence type="ECO:0000256" key="4">
    <source>
        <dbReference type="ARBA" id="ARBA00022801"/>
    </source>
</evidence>
<comment type="caution">
    <text evidence="12">The sequence shown here is derived from an EMBL/GenBank/DDBJ whole genome shotgun (WGS) entry which is preliminary data.</text>
</comment>
<dbReference type="PANTHER" id="PTHR24256">
    <property type="entry name" value="TRYPTASE-RELATED"/>
    <property type="match status" value="1"/>
</dbReference>
<keyword evidence="4" id="KW-0378">Hydrolase</keyword>
<dbReference type="SMART" id="SM00042">
    <property type="entry name" value="CUB"/>
    <property type="match status" value="1"/>
</dbReference>
<keyword evidence="5" id="KW-0720">Serine protease</keyword>
<organism evidence="12 13">
    <name type="scientific">Exocentrus adspersus</name>
    <dbReference type="NCBI Taxonomy" id="1586481"/>
    <lineage>
        <taxon>Eukaryota</taxon>
        <taxon>Metazoa</taxon>
        <taxon>Ecdysozoa</taxon>
        <taxon>Arthropoda</taxon>
        <taxon>Hexapoda</taxon>
        <taxon>Insecta</taxon>
        <taxon>Pterygota</taxon>
        <taxon>Neoptera</taxon>
        <taxon>Endopterygota</taxon>
        <taxon>Coleoptera</taxon>
        <taxon>Polyphaga</taxon>
        <taxon>Cucujiformia</taxon>
        <taxon>Chrysomeloidea</taxon>
        <taxon>Cerambycidae</taxon>
        <taxon>Lamiinae</taxon>
        <taxon>Acanthocinini</taxon>
        <taxon>Exocentrus</taxon>
    </lineage>
</organism>
<dbReference type="AlphaFoldDB" id="A0AAV8WBZ7"/>
<evidence type="ECO:0000313" key="12">
    <source>
        <dbReference type="EMBL" id="KAJ8924103.1"/>
    </source>
</evidence>
<dbReference type="Pfam" id="PF00089">
    <property type="entry name" value="Trypsin"/>
    <property type="match status" value="1"/>
</dbReference>
<feature type="domain" description="Peptidase S1" evidence="11">
    <location>
        <begin position="165"/>
        <end position="398"/>
    </location>
</feature>
<dbReference type="InterPro" id="IPR043504">
    <property type="entry name" value="Peptidase_S1_PA_chymotrypsin"/>
</dbReference>
<dbReference type="SMART" id="SM00020">
    <property type="entry name" value="Tryp_SPc"/>
    <property type="match status" value="1"/>
</dbReference>
<dbReference type="InterPro" id="IPR051487">
    <property type="entry name" value="Ser/Thr_Proteases_Immune/Dev"/>
</dbReference>
<evidence type="ECO:0000256" key="9">
    <source>
        <dbReference type="SAM" id="SignalP"/>
    </source>
</evidence>
<evidence type="ECO:0000256" key="8">
    <source>
        <dbReference type="PROSITE-ProRule" id="PRU00059"/>
    </source>
</evidence>
<dbReference type="GO" id="GO:0005576">
    <property type="term" value="C:extracellular region"/>
    <property type="evidence" value="ECO:0007669"/>
    <property type="project" value="UniProtKB-SubCell"/>
</dbReference>
<dbReference type="PRINTS" id="PR00722">
    <property type="entry name" value="CHYMOTRYPSIN"/>
</dbReference>
<dbReference type="CDD" id="cd00041">
    <property type="entry name" value="CUB"/>
    <property type="match status" value="1"/>
</dbReference>
<evidence type="ECO:0000256" key="2">
    <source>
        <dbReference type="ARBA" id="ARBA00022525"/>
    </source>
</evidence>
<dbReference type="GO" id="GO:0004252">
    <property type="term" value="F:serine-type endopeptidase activity"/>
    <property type="evidence" value="ECO:0007669"/>
    <property type="project" value="InterPro"/>
</dbReference>
<evidence type="ECO:0000259" key="11">
    <source>
        <dbReference type="PROSITE" id="PS50240"/>
    </source>
</evidence>
<dbReference type="PROSITE" id="PS00134">
    <property type="entry name" value="TRYPSIN_HIS"/>
    <property type="match status" value="1"/>
</dbReference>
<dbReference type="Proteomes" id="UP001159042">
    <property type="component" value="Unassembled WGS sequence"/>
</dbReference>
<comment type="caution">
    <text evidence="8">Lacks conserved residue(s) required for the propagation of feature annotation.</text>
</comment>
<dbReference type="CDD" id="cd00190">
    <property type="entry name" value="Tryp_SPc"/>
    <property type="match status" value="1"/>
</dbReference>
<dbReference type="GO" id="GO:0006508">
    <property type="term" value="P:proteolysis"/>
    <property type="evidence" value="ECO:0007669"/>
    <property type="project" value="UniProtKB-KW"/>
</dbReference>